<protein>
    <submittedName>
        <fullName evidence="1">Uncharacterized protein</fullName>
    </submittedName>
</protein>
<comment type="caution">
    <text evidence="1">The sequence shown here is derived from an EMBL/GenBank/DDBJ whole genome shotgun (WGS) entry which is preliminary data.</text>
</comment>
<accession>A0AAV4N3D4</accession>
<dbReference type="Proteomes" id="UP001054945">
    <property type="component" value="Unassembled WGS sequence"/>
</dbReference>
<evidence type="ECO:0000313" key="2">
    <source>
        <dbReference type="Proteomes" id="UP001054945"/>
    </source>
</evidence>
<keyword evidence="2" id="KW-1185">Reference proteome</keyword>
<sequence>MLVAILEKEKDTTKLTWQGDLREVIAMEVIKQHPLVNAMIKIPAQVKNICHVYRMKSKDVHKGTVGGYF</sequence>
<reference evidence="1 2" key="1">
    <citation type="submission" date="2021-06" db="EMBL/GenBank/DDBJ databases">
        <title>Caerostris extrusa draft genome.</title>
        <authorList>
            <person name="Kono N."/>
            <person name="Arakawa K."/>
        </authorList>
    </citation>
    <scope>NUCLEOTIDE SEQUENCE [LARGE SCALE GENOMIC DNA]</scope>
</reference>
<name>A0AAV4N3D4_CAEEX</name>
<dbReference type="AlphaFoldDB" id="A0AAV4N3D4"/>
<organism evidence="1 2">
    <name type="scientific">Caerostris extrusa</name>
    <name type="common">Bark spider</name>
    <name type="synonym">Caerostris bankana</name>
    <dbReference type="NCBI Taxonomy" id="172846"/>
    <lineage>
        <taxon>Eukaryota</taxon>
        <taxon>Metazoa</taxon>
        <taxon>Ecdysozoa</taxon>
        <taxon>Arthropoda</taxon>
        <taxon>Chelicerata</taxon>
        <taxon>Arachnida</taxon>
        <taxon>Araneae</taxon>
        <taxon>Araneomorphae</taxon>
        <taxon>Entelegynae</taxon>
        <taxon>Araneoidea</taxon>
        <taxon>Araneidae</taxon>
        <taxon>Caerostris</taxon>
    </lineage>
</organism>
<proteinExistence type="predicted"/>
<evidence type="ECO:0000313" key="1">
    <source>
        <dbReference type="EMBL" id="GIX78844.1"/>
    </source>
</evidence>
<gene>
    <name evidence="1" type="ORF">CEXT_486221</name>
</gene>
<dbReference type="EMBL" id="BPLR01020443">
    <property type="protein sequence ID" value="GIX78844.1"/>
    <property type="molecule type" value="Genomic_DNA"/>
</dbReference>